<evidence type="ECO:0000256" key="5">
    <source>
        <dbReference type="SAM" id="SignalP"/>
    </source>
</evidence>
<evidence type="ECO:0000313" key="8">
    <source>
        <dbReference type="Proteomes" id="UP000589520"/>
    </source>
</evidence>
<reference evidence="7 8" key="1">
    <citation type="submission" date="2020-07" db="EMBL/GenBank/DDBJ databases">
        <title>Genomic Encyclopedia of Type Strains, Phase IV (KMG-V): Genome sequencing to study the core and pangenomes of soil and plant-associated prokaryotes.</title>
        <authorList>
            <person name="Whitman W."/>
        </authorList>
    </citation>
    <scope>NUCLEOTIDE SEQUENCE [LARGE SCALE GENOMIC DNA]</scope>
    <source>
        <strain evidence="7 8">X4EP2</strain>
    </source>
</reference>
<keyword evidence="1 4" id="KW-0349">Heme</keyword>
<keyword evidence="3 4" id="KW-0408">Iron</keyword>
<dbReference type="RefSeq" id="WP_179491185.1">
    <property type="nucleotide sequence ID" value="NZ_JACCCW010000002.1"/>
</dbReference>
<feature type="signal peptide" evidence="5">
    <location>
        <begin position="1"/>
        <end position="23"/>
    </location>
</feature>
<dbReference type="AlphaFoldDB" id="A0A7Y9PHN2"/>
<feature type="chain" id="PRO_5030983087" evidence="5">
    <location>
        <begin position="24"/>
        <end position="134"/>
    </location>
</feature>
<evidence type="ECO:0000259" key="6">
    <source>
        <dbReference type="PROSITE" id="PS51007"/>
    </source>
</evidence>
<accession>A0A7Y9PHN2</accession>
<gene>
    <name evidence="7" type="ORF">HDF17_002394</name>
</gene>
<dbReference type="GO" id="GO:0009055">
    <property type="term" value="F:electron transfer activity"/>
    <property type="evidence" value="ECO:0007669"/>
    <property type="project" value="InterPro"/>
</dbReference>
<dbReference type="Pfam" id="PF13442">
    <property type="entry name" value="Cytochrome_CBB3"/>
    <property type="match status" value="1"/>
</dbReference>
<dbReference type="Gene3D" id="1.10.760.10">
    <property type="entry name" value="Cytochrome c-like domain"/>
    <property type="match status" value="1"/>
</dbReference>
<dbReference type="InterPro" id="IPR009056">
    <property type="entry name" value="Cyt_c-like_dom"/>
</dbReference>
<protein>
    <submittedName>
        <fullName evidence="7">Mono/diheme cytochrome c family protein</fullName>
    </submittedName>
</protein>
<dbReference type="PROSITE" id="PS51007">
    <property type="entry name" value="CYTC"/>
    <property type="match status" value="1"/>
</dbReference>
<keyword evidence="8" id="KW-1185">Reference proteome</keyword>
<sequence length="134" mass="14631">MLKSLFVLPILLLSILSPQQPPATSTPSSIPVEAARMVNPVRPTPESQAHAKKMYGYDCAMCHGANGNGKGELVADMKLVLKDYTDPEALKGLSDGELFYIIKNGKGQMSGEGDRARPEDLWNMVILVRSFAKR</sequence>
<evidence type="ECO:0000256" key="4">
    <source>
        <dbReference type="PROSITE-ProRule" id="PRU00433"/>
    </source>
</evidence>
<dbReference type="EMBL" id="JACCCW010000002">
    <property type="protein sequence ID" value="NYF80074.1"/>
    <property type="molecule type" value="Genomic_DNA"/>
</dbReference>
<name>A0A7Y9PHN2_9BACT</name>
<dbReference type="GO" id="GO:0046872">
    <property type="term" value="F:metal ion binding"/>
    <property type="evidence" value="ECO:0007669"/>
    <property type="project" value="UniProtKB-KW"/>
</dbReference>
<feature type="domain" description="Cytochrome c" evidence="6">
    <location>
        <begin position="46"/>
        <end position="132"/>
    </location>
</feature>
<evidence type="ECO:0000256" key="3">
    <source>
        <dbReference type="ARBA" id="ARBA00023004"/>
    </source>
</evidence>
<dbReference type="SUPFAM" id="SSF46626">
    <property type="entry name" value="Cytochrome c"/>
    <property type="match status" value="1"/>
</dbReference>
<keyword evidence="5" id="KW-0732">Signal</keyword>
<dbReference type="Proteomes" id="UP000589520">
    <property type="component" value="Unassembled WGS sequence"/>
</dbReference>
<evidence type="ECO:0000256" key="2">
    <source>
        <dbReference type="ARBA" id="ARBA00022723"/>
    </source>
</evidence>
<keyword evidence="2 4" id="KW-0479">Metal-binding</keyword>
<comment type="caution">
    <text evidence="7">The sequence shown here is derived from an EMBL/GenBank/DDBJ whole genome shotgun (WGS) entry which is preliminary data.</text>
</comment>
<dbReference type="GO" id="GO:0020037">
    <property type="term" value="F:heme binding"/>
    <property type="evidence" value="ECO:0007669"/>
    <property type="project" value="InterPro"/>
</dbReference>
<evidence type="ECO:0000313" key="7">
    <source>
        <dbReference type="EMBL" id="NYF80074.1"/>
    </source>
</evidence>
<evidence type="ECO:0000256" key="1">
    <source>
        <dbReference type="ARBA" id="ARBA00022617"/>
    </source>
</evidence>
<organism evidence="7 8">
    <name type="scientific">Granulicella arctica</name>
    <dbReference type="NCBI Taxonomy" id="940613"/>
    <lineage>
        <taxon>Bacteria</taxon>
        <taxon>Pseudomonadati</taxon>
        <taxon>Acidobacteriota</taxon>
        <taxon>Terriglobia</taxon>
        <taxon>Terriglobales</taxon>
        <taxon>Acidobacteriaceae</taxon>
        <taxon>Granulicella</taxon>
    </lineage>
</organism>
<dbReference type="InterPro" id="IPR036909">
    <property type="entry name" value="Cyt_c-like_dom_sf"/>
</dbReference>
<proteinExistence type="predicted"/>